<comment type="caution">
    <text evidence="2">The sequence shown here is derived from an EMBL/GenBank/DDBJ whole genome shotgun (WGS) entry which is preliminary data.</text>
</comment>
<organism evidence="2">
    <name type="scientific">Medicago truncatula</name>
    <name type="common">Barrel medic</name>
    <name type="synonym">Medicago tribuloides</name>
    <dbReference type="NCBI Taxonomy" id="3880"/>
    <lineage>
        <taxon>Eukaryota</taxon>
        <taxon>Viridiplantae</taxon>
        <taxon>Streptophyta</taxon>
        <taxon>Embryophyta</taxon>
        <taxon>Tracheophyta</taxon>
        <taxon>Spermatophyta</taxon>
        <taxon>Magnoliopsida</taxon>
        <taxon>eudicotyledons</taxon>
        <taxon>Gunneridae</taxon>
        <taxon>Pentapetalae</taxon>
        <taxon>rosids</taxon>
        <taxon>fabids</taxon>
        <taxon>Fabales</taxon>
        <taxon>Fabaceae</taxon>
        <taxon>Papilionoideae</taxon>
        <taxon>50 kb inversion clade</taxon>
        <taxon>NPAAA clade</taxon>
        <taxon>Hologalegina</taxon>
        <taxon>IRL clade</taxon>
        <taxon>Trifolieae</taxon>
        <taxon>Medicago</taxon>
    </lineage>
</organism>
<dbReference type="AlphaFoldDB" id="A0A396JSA6"/>
<dbReference type="Gramene" id="rna5203">
    <property type="protein sequence ID" value="RHN81196.1"/>
    <property type="gene ID" value="gene5203"/>
</dbReference>
<reference evidence="2" key="1">
    <citation type="journal article" date="2018" name="Nat. Plants">
        <title>Whole-genome landscape of Medicago truncatula symbiotic genes.</title>
        <authorList>
            <person name="Pecrix Y."/>
            <person name="Gamas P."/>
            <person name="Carrere S."/>
        </authorList>
    </citation>
    <scope>NUCLEOTIDE SEQUENCE</scope>
    <source>
        <tissue evidence="2">Leaves</tissue>
    </source>
</reference>
<dbReference type="Proteomes" id="UP000265566">
    <property type="component" value="Chromosome 1"/>
</dbReference>
<sequence length="55" mass="5878">MLFGGLSFVDFDREFMSNVLVFPTTLFSSSNVVVVGSAGAIEKSAALKVATRICF</sequence>
<keyword evidence="1" id="KW-1133">Transmembrane helix</keyword>
<accession>A0A396JSA6</accession>
<keyword evidence="1" id="KW-0812">Transmembrane</keyword>
<dbReference type="EMBL" id="PSQE01000001">
    <property type="protein sequence ID" value="RHN81196.1"/>
    <property type="molecule type" value="Genomic_DNA"/>
</dbReference>
<protein>
    <submittedName>
        <fullName evidence="2">Uncharacterized protein</fullName>
    </submittedName>
</protein>
<name>A0A396JSA6_MEDTR</name>
<feature type="transmembrane region" description="Helical" evidence="1">
    <location>
        <begin position="20"/>
        <end position="41"/>
    </location>
</feature>
<proteinExistence type="predicted"/>
<keyword evidence="1" id="KW-0472">Membrane</keyword>
<gene>
    <name evidence="2" type="ORF">MtrunA17_Chr1g0196431</name>
</gene>
<evidence type="ECO:0000313" key="2">
    <source>
        <dbReference type="EMBL" id="RHN81196.1"/>
    </source>
</evidence>
<evidence type="ECO:0000256" key="1">
    <source>
        <dbReference type="SAM" id="Phobius"/>
    </source>
</evidence>